<dbReference type="PROSITE" id="PS51060">
    <property type="entry name" value="PARP_ALPHA_HD"/>
    <property type="match status" value="1"/>
</dbReference>
<dbReference type="Gene3D" id="3.90.228.10">
    <property type="match status" value="1"/>
</dbReference>
<comment type="subcellular location">
    <subcellularLocation>
        <location evidence="1">Nucleus</location>
    </subcellularLocation>
</comment>
<dbReference type="InterPro" id="IPR036616">
    <property type="entry name" value="Poly(ADP-ribose)pol_reg_dom_sf"/>
</dbReference>
<evidence type="ECO:0000313" key="22">
    <source>
        <dbReference type="EnsemblFungi" id="EJT77392"/>
    </source>
</evidence>
<dbReference type="SMART" id="SM00773">
    <property type="entry name" value="WGR"/>
    <property type="match status" value="1"/>
</dbReference>
<evidence type="ECO:0000256" key="12">
    <source>
        <dbReference type="ARBA" id="ARBA00023242"/>
    </source>
</evidence>
<dbReference type="InterPro" id="IPR001357">
    <property type="entry name" value="BRCT_dom"/>
</dbReference>
<comment type="catalytic activity">
    <reaction evidence="14">
        <text>NAD(+) + (ADP-D-ribosyl)n-acceptor = nicotinamide + (ADP-D-ribosyl)n+1-acceptor + H(+).</text>
        <dbReference type="EC" id="2.4.2.30"/>
    </reaction>
</comment>
<evidence type="ECO:0000256" key="9">
    <source>
        <dbReference type="ARBA" id="ARBA00022833"/>
    </source>
</evidence>
<organism evidence="21">
    <name type="scientific">Gaeumannomyces tritici (strain R3-111a-1)</name>
    <name type="common">Wheat and barley take-all root rot fungus</name>
    <name type="synonym">Gaeumannomyces graminis var. tritici</name>
    <dbReference type="NCBI Taxonomy" id="644352"/>
    <lineage>
        <taxon>Eukaryota</taxon>
        <taxon>Fungi</taxon>
        <taxon>Dikarya</taxon>
        <taxon>Ascomycota</taxon>
        <taxon>Pezizomycotina</taxon>
        <taxon>Sordariomycetes</taxon>
        <taxon>Sordariomycetidae</taxon>
        <taxon>Magnaporthales</taxon>
        <taxon>Magnaporthaceae</taxon>
        <taxon>Gaeumannomyces</taxon>
    </lineage>
</organism>
<evidence type="ECO:0000256" key="14">
    <source>
        <dbReference type="ARBA" id="ARBA00033987"/>
    </source>
</evidence>
<keyword evidence="12" id="KW-0539">Nucleus</keyword>
<evidence type="ECO:0000259" key="18">
    <source>
        <dbReference type="PROSITE" id="PS51059"/>
    </source>
</evidence>
<dbReference type="CDD" id="cd17747">
    <property type="entry name" value="BRCT_PARP1"/>
    <property type="match status" value="1"/>
</dbReference>
<evidence type="ECO:0000259" key="20">
    <source>
        <dbReference type="PROSITE" id="PS51977"/>
    </source>
</evidence>
<keyword evidence="6" id="KW-0677">Repeat</keyword>
<dbReference type="Gene3D" id="3.40.50.10190">
    <property type="entry name" value="BRCT domain"/>
    <property type="match status" value="1"/>
</dbReference>
<dbReference type="Pfam" id="PF05406">
    <property type="entry name" value="WGR"/>
    <property type="match status" value="1"/>
</dbReference>
<evidence type="ECO:0000256" key="6">
    <source>
        <dbReference type="ARBA" id="ARBA00022737"/>
    </source>
</evidence>
<feature type="domain" description="BRCT" evidence="17">
    <location>
        <begin position="14"/>
        <end position="106"/>
    </location>
</feature>
<dbReference type="eggNOG" id="KOG1037">
    <property type="taxonomic scope" value="Eukaryota"/>
</dbReference>
<dbReference type="RefSeq" id="XP_009223392.1">
    <property type="nucleotide sequence ID" value="XM_009225128.1"/>
</dbReference>
<dbReference type="CDD" id="cd01437">
    <property type="entry name" value="parp_like"/>
    <property type="match status" value="1"/>
</dbReference>
<keyword evidence="2 15" id="KW-0328">Glycosyltransferase</keyword>
<dbReference type="InterPro" id="IPR050800">
    <property type="entry name" value="ARTD/PARP"/>
</dbReference>
<evidence type="ECO:0000256" key="2">
    <source>
        <dbReference type="ARBA" id="ARBA00022676"/>
    </source>
</evidence>
<keyword evidence="8" id="KW-0863">Zinc-finger</keyword>
<feature type="region of interest" description="Disordered" evidence="16">
    <location>
        <begin position="115"/>
        <end position="353"/>
    </location>
</feature>
<dbReference type="SUPFAM" id="SSF142921">
    <property type="entry name" value="WGR domain-like"/>
    <property type="match status" value="1"/>
</dbReference>
<keyword evidence="9" id="KW-0862">Zinc</keyword>
<feature type="compositionally biased region" description="Low complexity" evidence="16">
    <location>
        <begin position="251"/>
        <end position="262"/>
    </location>
</feature>
<dbReference type="HOGENOM" id="CLU_004841_2_0_1"/>
<dbReference type="PANTHER" id="PTHR10459">
    <property type="entry name" value="DNA LIGASE"/>
    <property type="match status" value="1"/>
</dbReference>
<reference evidence="22" key="4">
    <citation type="journal article" date="2015" name="G3 (Bethesda)">
        <title>Genome sequences of three phytopathogenic species of the Magnaporthaceae family of fungi.</title>
        <authorList>
            <person name="Okagaki L.H."/>
            <person name="Nunes C.C."/>
            <person name="Sailsbery J."/>
            <person name="Clay B."/>
            <person name="Brown D."/>
            <person name="John T."/>
            <person name="Oh Y."/>
            <person name="Young N."/>
            <person name="Fitzgerald M."/>
            <person name="Haas B.J."/>
            <person name="Zeng Q."/>
            <person name="Young S."/>
            <person name="Adiconis X."/>
            <person name="Fan L."/>
            <person name="Levin J.Z."/>
            <person name="Mitchell T.K."/>
            <person name="Okubara P.A."/>
            <person name="Farman M.L."/>
            <person name="Kohn L.M."/>
            <person name="Birren B."/>
            <person name="Ma L.-J."/>
            <person name="Dean R.A."/>
        </authorList>
    </citation>
    <scope>NUCLEOTIDE SEQUENCE</scope>
    <source>
        <strain evidence="22">R3-111a-1</strain>
    </source>
</reference>
<reference evidence="22" key="5">
    <citation type="submission" date="2018-04" db="UniProtKB">
        <authorList>
            <consortium name="EnsemblFungi"/>
        </authorList>
    </citation>
    <scope>IDENTIFICATION</scope>
    <source>
        <strain evidence="22">R3-111a-1</strain>
    </source>
</reference>
<dbReference type="Pfam" id="PF00533">
    <property type="entry name" value="BRCT"/>
    <property type="match status" value="1"/>
</dbReference>
<comment type="similarity">
    <text evidence="13">Belongs to the ARTD/PARP family.</text>
</comment>
<dbReference type="GO" id="GO:0070212">
    <property type="term" value="P:protein poly-ADP-ribosylation"/>
    <property type="evidence" value="ECO:0007669"/>
    <property type="project" value="TreeGrafter"/>
</dbReference>
<dbReference type="AlphaFoldDB" id="J3P1A7"/>
<reference evidence="21" key="2">
    <citation type="submission" date="2010-07" db="EMBL/GenBank/DDBJ databases">
        <authorList>
            <consortium name="The Broad Institute Genome Sequencing Platform"/>
            <consortium name="Broad Institute Genome Sequencing Center for Infectious Disease"/>
            <person name="Ma L.-J."/>
            <person name="Dead R."/>
            <person name="Young S."/>
            <person name="Zeng Q."/>
            <person name="Koehrsen M."/>
            <person name="Alvarado L."/>
            <person name="Berlin A."/>
            <person name="Chapman S.B."/>
            <person name="Chen Z."/>
            <person name="Freedman E."/>
            <person name="Gellesch M."/>
            <person name="Goldberg J."/>
            <person name="Griggs A."/>
            <person name="Gujja S."/>
            <person name="Heilman E.R."/>
            <person name="Heiman D."/>
            <person name="Hepburn T."/>
            <person name="Howarth C."/>
            <person name="Jen D."/>
            <person name="Larson L."/>
            <person name="Mehta T."/>
            <person name="Neiman D."/>
            <person name="Pearson M."/>
            <person name="Roberts A."/>
            <person name="Saif S."/>
            <person name="Shea T."/>
            <person name="Shenoy N."/>
            <person name="Sisk P."/>
            <person name="Stolte C."/>
            <person name="Sykes S."/>
            <person name="Walk T."/>
            <person name="White J."/>
            <person name="Yandava C."/>
            <person name="Haas B."/>
            <person name="Nusbaum C."/>
            <person name="Birren B."/>
        </authorList>
    </citation>
    <scope>NUCLEOTIDE SEQUENCE</scope>
    <source>
        <strain evidence="21">R3-111a-1</strain>
    </source>
</reference>
<dbReference type="Proteomes" id="UP000006039">
    <property type="component" value="Unassembled WGS sequence"/>
</dbReference>
<reference evidence="23" key="1">
    <citation type="submission" date="2010-07" db="EMBL/GenBank/DDBJ databases">
        <title>The genome sequence of Gaeumannomyces graminis var. tritici strain R3-111a-1.</title>
        <authorList>
            <consortium name="The Broad Institute Genome Sequencing Platform"/>
            <person name="Ma L.-J."/>
            <person name="Dead R."/>
            <person name="Young S."/>
            <person name="Zeng Q."/>
            <person name="Koehrsen M."/>
            <person name="Alvarado L."/>
            <person name="Berlin A."/>
            <person name="Chapman S.B."/>
            <person name="Chen Z."/>
            <person name="Freedman E."/>
            <person name="Gellesch M."/>
            <person name="Goldberg J."/>
            <person name="Griggs A."/>
            <person name="Gujja S."/>
            <person name="Heilman E.R."/>
            <person name="Heiman D."/>
            <person name="Hepburn T."/>
            <person name="Howarth C."/>
            <person name="Jen D."/>
            <person name="Larson L."/>
            <person name="Mehta T."/>
            <person name="Neiman D."/>
            <person name="Pearson M."/>
            <person name="Roberts A."/>
            <person name="Saif S."/>
            <person name="Shea T."/>
            <person name="Shenoy N."/>
            <person name="Sisk P."/>
            <person name="Stolte C."/>
            <person name="Sykes S."/>
            <person name="Walk T."/>
            <person name="White J."/>
            <person name="Yandava C."/>
            <person name="Haas B."/>
            <person name="Nusbaum C."/>
            <person name="Birren B."/>
        </authorList>
    </citation>
    <scope>NUCLEOTIDE SEQUENCE [LARGE SCALE GENOMIC DNA]</scope>
    <source>
        <strain evidence="23">R3-111a-1</strain>
    </source>
</reference>
<dbReference type="PROSITE" id="PS51059">
    <property type="entry name" value="PARP_CATALYTIC"/>
    <property type="match status" value="1"/>
</dbReference>
<feature type="compositionally biased region" description="Basic and acidic residues" evidence="16">
    <location>
        <begin position="339"/>
        <end position="349"/>
    </location>
</feature>
<dbReference type="InterPro" id="IPR012317">
    <property type="entry name" value="Poly(ADP-ribose)pol_cat_dom"/>
</dbReference>
<feature type="compositionally biased region" description="Low complexity" evidence="16">
    <location>
        <begin position="213"/>
        <end position="225"/>
    </location>
</feature>
<dbReference type="EC" id="2.4.2.-" evidence="15"/>
<dbReference type="EMBL" id="GL385397">
    <property type="protein sequence ID" value="EJT77392.1"/>
    <property type="molecule type" value="Genomic_DNA"/>
</dbReference>
<dbReference type="Pfam" id="PF02877">
    <property type="entry name" value="PARP_reg"/>
    <property type="match status" value="1"/>
</dbReference>
<evidence type="ECO:0000256" key="7">
    <source>
        <dbReference type="ARBA" id="ARBA00022765"/>
    </source>
</evidence>
<evidence type="ECO:0000256" key="1">
    <source>
        <dbReference type="ARBA" id="ARBA00004123"/>
    </source>
</evidence>
<sequence>MPPRRSARNAAAAPAVRPLDGLVIALSGTFDCSQADAKAKVVGLGATVSASVTKSTTHLVTTEHDFLRNTTKVKAATSNDLPIVSFDWLVDCEANDKREPENAYDVGKSATAAQAAAQAQSQSQKSQASAKTGKGKGKNAASSAAASAAASEAEEEEEEEEEVKPKPKPKAKATRGRAAKGKAASAVASEAEEEEEEEAKPKAKATKGKAAKGKAASTAASAAASEAEEEEEEKVKPKPKAKATKGKAAAKRATSTAASAAASDDEGKKPKPKGKAKAGAKRTSTAAAGSDDEPDTKPLVKRAKKGANGAANGADADSADDAKPAAPAKGKATAKSAKVKKEDKADKAPAADGQIARSKNLQVPLDEACTMVGYAVYIDDQGHIWDASLNQTNASNNNNKFYRVQIIRDGKGDFKTWTRWGRVGELGQKAILGNGTAEDAIKNFEKKFKDKSGHSWEDRLAPPKAGKYTFVERSYNEDSDDEDEVMADDDDDDEAKDKWIPPTCSLEEPVQDLMKLIFNKQYFAAAMSELNYDANKLPLGKLSKSTISRGFQALKDLSALLDDPSQAQADYGMDADSAIEHLSNSYYSVIPHAFGRDRPPVICEESLLKKEVELLESLSDMKDANNIMGKDKVVARDPVHPLTKLYNGLNLEEMTALQYSSDEFKLIKDYLNDTRGATHGHNYTVKDIFRIERAGEHERFDKESPLAGPPQDRRLLWHGSRVTNFGGILSQGLRIAPPEAPVSGYMFGKGIYLADMSSKSANYCCSYISGGEALLLLCEAELGKPMQELTNADYEAGEKAQKNGMYSTWGKGMTGPKEWRDAGAVHDSLEGTTMPDTSVKPGPTKVQGAYLQYNEFIVYDVSQVRLRYLLRVKM</sequence>
<keyword evidence="3 15" id="KW-0808">Transferase</keyword>
<dbReference type="InterPro" id="IPR004102">
    <property type="entry name" value="Poly(ADP-ribose)pol_reg_dom"/>
</dbReference>
<feature type="compositionally biased region" description="Basic residues" evidence="16">
    <location>
        <begin position="202"/>
        <end position="212"/>
    </location>
</feature>
<keyword evidence="10 15" id="KW-0520">NAD</keyword>
<feature type="compositionally biased region" description="Acidic residues" evidence="16">
    <location>
        <begin position="152"/>
        <end position="162"/>
    </location>
</feature>
<dbReference type="InterPro" id="IPR008893">
    <property type="entry name" value="WGR_domain"/>
</dbReference>
<dbReference type="GO" id="GO:1990404">
    <property type="term" value="F:NAD+-protein mono-ADP-ribosyltransferase activity"/>
    <property type="evidence" value="ECO:0007669"/>
    <property type="project" value="TreeGrafter"/>
</dbReference>
<dbReference type="Gene3D" id="1.20.142.10">
    <property type="entry name" value="Poly(ADP-ribose) polymerase, regulatory domain"/>
    <property type="match status" value="1"/>
</dbReference>
<dbReference type="SUPFAM" id="SSF56399">
    <property type="entry name" value="ADP-ribosylation"/>
    <property type="match status" value="1"/>
</dbReference>
<dbReference type="GO" id="GO:0016779">
    <property type="term" value="F:nucleotidyltransferase activity"/>
    <property type="evidence" value="ECO:0007669"/>
    <property type="project" value="UniProtKB-KW"/>
</dbReference>
<feature type="compositionally biased region" description="Acidic residues" evidence="16">
    <location>
        <begin position="477"/>
        <end position="494"/>
    </location>
</feature>
<dbReference type="GO" id="GO:0005730">
    <property type="term" value="C:nucleolus"/>
    <property type="evidence" value="ECO:0007669"/>
    <property type="project" value="TreeGrafter"/>
</dbReference>
<dbReference type="Gene3D" id="2.20.140.10">
    <property type="entry name" value="WGR domain"/>
    <property type="match status" value="1"/>
</dbReference>
<dbReference type="FunFam" id="1.20.142.10:FF:000002">
    <property type="entry name" value="Poly [ADP-ribose] polymerase"/>
    <property type="match status" value="1"/>
</dbReference>
<dbReference type="OrthoDB" id="2017365at2759"/>
<name>J3P1A7_GAET3</name>
<dbReference type="FunFam" id="3.90.228.10:FF:000002">
    <property type="entry name" value="Poly [ADP-ribose] polymerase"/>
    <property type="match status" value="1"/>
</dbReference>
<dbReference type="InterPro" id="IPR036930">
    <property type="entry name" value="WGR_dom_sf"/>
</dbReference>
<evidence type="ECO:0000313" key="21">
    <source>
        <dbReference type="EMBL" id="EJT77392.1"/>
    </source>
</evidence>
<evidence type="ECO:0000256" key="4">
    <source>
        <dbReference type="ARBA" id="ARBA00022695"/>
    </source>
</evidence>
<dbReference type="InterPro" id="IPR036420">
    <property type="entry name" value="BRCT_dom_sf"/>
</dbReference>
<reference evidence="21" key="3">
    <citation type="submission" date="2010-09" db="EMBL/GenBank/DDBJ databases">
        <title>Annotation of Gaeumannomyces graminis var. tritici R3-111a-1.</title>
        <authorList>
            <consortium name="The Broad Institute Genome Sequencing Platform"/>
            <person name="Ma L.-J."/>
            <person name="Dead R."/>
            <person name="Young S.K."/>
            <person name="Zeng Q."/>
            <person name="Gargeya S."/>
            <person name="Fitzgerald M."/>
            <person name="Haas B."/>
            <person name="Abouelleil A."/>
            <person name="Alvarado L."/>
            <person name="Arachchi H.M."/>
            <person name="Berlin A."/>
            <person name="Brown A."/>
            <person name="Chapman S.B."/>
            <person name="Chen Z."/>
            <person name="Dunbar C."/>
            <person name="Freedman E."/>
            <person name="Gearin G."/>
            <person name="Gellesch M."/>
            <person name="Goldberg J."/>
            <person name="Griggs A."/>
            <person name="Gujja S."/>
            <person name="Heiman D."/>
            <person name="Howarth C."/>
            <person name="Larson L."/>
            <person name="Lui A."/>
            <person name="MacDonald P.J.P."/>
            <person name="Mehta T."/>
            <person name="Montmayeur A."/>
            <person name="Murphy C."/>
            <person name="Neiman D."/>
            <person name="Pearson M."/>
            <person name="Priest M."/>
            <person name="Roberts A."/>
            <person name="Saif S."/>
            <person name="Shea T."/>
            <person name="Shenoy N."/>
            <person name="Sisk P."/>
            <person name="Stolte C."/>
            <person name="Sykes S."/>
            <person name="Yandava C."/>
            <person name="Wortman J."/>
            <person name="Nusbaum C."/>
            <person name="Birren B."/>
        </authorList>
    </citation>
    <scope>NUCLEOTIDE SEQUENCE</scope>
    <source>
        <strain evidence="21">R3-111a-1</strain>
    </source>
</reference>
<dbReference type="PROSITE" id="PS50172">
    <property type="entry name" value="BRCT"/>
    <property type="match status" value="1"/>
</dbReference>
<dbReference type="SUPFAM" id="SSF52113">
    <property type="entry name" value="BRCT domain"/>
    <property type="match status" value="1"/>
</dbReference>
<feature type="compositionally biased region" description="Low complexity" evidence="16">
    <location>
        <begin position="306"/>
        <end position="316"/>
    </location>
</feature>
<dbReference type="GO" id="GO:0008270">
    <property type="term" value="F:zinc ion binding"/>
    <property type="evidence" value="ECO:0007669"/>
    <property type="project" value="UniProtKB-KW"/>
</dbReference>
<gene>
    <name evidence="22" type="primary">20347762</name>
    <name evidence="21" type="ORF">GGTG_07304</name>
</gene>
<proteinExistence type="inferred from homology"/>
<protein>
    <recommendedName>
        <fullName evidence="15">Poly [ADP-ribose] polymerase</fullName>
        <shortName evidence="15">PARP</shortName>
        <ecNumber evidence="15">2.4.2.-</ecNumber>
    </recommendedName>
</protein>
<dbReference type="PROSITE" id="PS51977">
    <property type="entry name" value="WGR"/>
    <property type="match status" value="1"/>
</dbReference>
<dbReference type="CDD" id="cd07997">
    <property type="entry name" value="WGR_PARP"/>
    <property type="match status" value="1"/>
</dbReference>
<dbReference type="PANTHER" id="PTHR10459:SF60">
    <property type="entry name" value="POLY [ADP-RIBOSE] POLYMERASE 2"/>
    <property type="match status" value="1"/>
</dbReference>
<feature type="compositionally biased region" description="Low complexity" evidence="16">
    <location>
        <begin position="115"/>
        <end position="151"/>
    </location>
</feature>
<evidence type="ECO:0000256" key="8">
    <source>
        <dbReference type="ARBA" id="ARBA00022771"/>
    </source>
</evidence>
<feature type="compositionally biased region" description="Low complexity" evidence="16">
    <location>
        <begin position="324"/>
        <end position="336"/>
    </location>
</feature>
<dbReference type="VEuPathDB" id="FungiDB:GGTG_07304"/>
<accession>J3P1A7</accession>
<feature type="compositionally biased region" description="Basic residues" evidence="16">
    <location>
        <begin position="166"/>
        <end position="180"/>
    </location>
</feature>
<evidence type="ECO:0000256" key="5">
    <source>
        <dbReference type="ARBA" id="ARBA00022723"/>
    </source>
</evidence>
<dbReference type="GO" id="GO:0003677">
    <property type="term" value="F:DNA binding"/>
    <property type="evidence" value="ECO:0007669"/>
    <property type="project" value="UniProtKB-KW"/>
</dbReference>
<evidence type="ECO:0000256" key="3">
    <source>
        <dbReference type="ARBA" id="ARBA00022679"/>
    </source>
</evidence>
<dbReference type="STRING" id="644352.J3P1A7"/>
<keyword evidence="11" id="KW-0238">DNA-binding</keyword>
<dbReference type="GeneID" id="20347762"/>
<evidence type="ECO:0000256" key="10">
    <source>
        <dbReference type="ARBA" id="ARBA00023027"/>
    </source>
</evidence>
<dbReference type="GO" id="GO:0003950">
    <property type="term" value="F:NAD+ poly-ADP-ribosyltransferase activity"/>
    <property type="evidence" value="ECO:0007669"/>
    <property type="project" value="UniProtKB-UniRule"/>
</dbReference>
<keyword evidence="5" id="KW-0479">Metal-binding</keyword>
<feature type="region of interest" description="Disordered" evidence="16">
    <location>
        <begin position="475"/>
        <end position="500"/>
    </location>
</feature>
<feature type="compositionally biased region" description="Basic residues" evidence="16">
    <location>
        <begin position="270"/>
        <end position="280"/>
    </location>
</feature>
<dbReference type="FunFam" id="2.20.140.10:FF:000001">
    <property type="entry name" value="Poly [ADP-ribose] polymerase"/>
    <property type="match status" value="1"/>
</dbReference>
<evidence type="ECO:0000256" key="16">
    <source>
        <dbReference type="SAM" id="MobiDB-lite"/>
    </source>
</evidence>
<dbReference type="GO" id="GO:0006302">
    <property type="term" value="P:double-strand break repair"/>
    <property type="evidence" value="ECO:0007669"/>
    <property type="project" value="TreeGrafter"/>
</dbReference>
<keyword evidence="4" id="KW-0548">Nucleotidyltransferase</keyword>
<evidence type="ECO:0000256" key="15">
    <source>
        <dbReference type="RuleBase" id="RU362114"/>
    </source>
</evidence>
<feature type="domain" description="WGR" evidence="20">
    <location>
        <begin position="373"/>
        <end position="468"/>
    </location>
</feature>
<dbReference type="Pfam" id="PF00644">
    <property type="entry name" value="PARP"/>
    <property type="match status" value="1"/>
</dbReference>
<evidence type="ECO:0000256" key="13">
    <source>
        <dbReference type="ARBA" id="ARBA00024347"/>
    </source>
</evidence>
<keyword evidence="23" id="KW-1185">Reference proteome</keyword>
<dbReference type="SUPFAM" id="SSF47587">
    <property type="entry name" value="Domain of poly(ADP-ribose) polymerase"/>
    <property type="match status" value="1"/>
</dbReference>
<dbReference type="SMART" id="SM00292">
    <property type="entry name" value="BRCT"/>
    <property type="match status" value="1"/>
</dbReference>
<feature type="domain" description="PARP alpha-helical" evidence="19">
    <location>
        <begin position="503"/>
        <end position="629"/>
    </location>
</feature>
<evidence type="ECO:0000259" key="19">
    <source>
        <dbReference type="PROSITE" id="PS51060"/>
    </source>
</evidence>
<dbReference type="EnsemblFungi" id="EJT77392">
    <property type="protein sequence ID" value="EJT77392"/>
    <property type="gene ID" value="GGTG_07304"/>
</dbReference>
<feature type="domain" description="PARP catalytic" evidence="18">
    <location>
        <begin position="640"/>
        <end position="874"/>
    </location>
</feature>
<evidence type="ECO:0000256" key="11">
    <source>
        <dbReference type="ARBA" id="ARBA00023125"/>
    </source>
</evidence>
<feature type="compositionally biased region" description="Basic residues" evidence="16">
    <location>
        <begin position="237"/>
        <end position="250"/>
    </location>
</feature>
<evidence type="ECO:0000313" key="23">
    <source>
        <dbReference type="Proteomes" id="UP000006039"/>
    </source>
</evidence>
<keyword evidence="7" id="KW-0013">ADP-ribosylation</keyword>
<evidence type="ECO:0000259" key="17">
    <source>
        <dbReference type="PROSITE" id="PS50172"/>
    </source>
</evidence>